<dbReference type="EMBL" id="HBKP01011265">
    <property type="protein sequence ID" value="CAE2217901.1"/>
    <property type="molecule type" value="Transcribed_RNA"/>
</dbReference>
<reference evidence="2" key="1">
    <citation type="submission" date="2021-01" db="EMBL/GenBank/DDBJ databases">
        <authorList>
            <person name="Corre E."/>
            <person name="Pelletier E."/>
            <person name="Niang G."/>
            <person name="Scheremetjew M."/>
            <person name="Finn R."/>
            <person name="Kale V."/>
            <person name="Holt S."/>
            <person name="Cochrane G."/>
            <person name="Meng A."/>
            <person name="Brown T."/>
            <person name="Cohen L."/>
        </authorList>
    </citation>
    <scope>NUCLEOTIDE SEQUENCE</scope>
    <source>
        <strain evidence="2">DIVA3 518/3/11/1/6</strain>
    </source>
</reference>
<name>A0A7S4MEQ4_9EUKA</name>
<accession>A0A7S4MEQ4</accession>
<protein>
    <submittedName>
        <fullName evidence="2">Uncharacterized protein</fullName>
    </submittedName>
</protein>
<organism evidence="2">
    <name type="scientific">Vannella robusta</name>
    <dbReference type="NCBI Taxonomy" id="1487602"/>
    <lineage>
        <taxon>Eukaryota</taxon>
        <taxon>Amoebozoa</taxon>
        <taxon>Discosea</taxon>
        <taxon>Flabellinia</taxon>
        <taxon>Vannellidae</taxon>
        <taxon>Vannella</taxon>
    </lineage>
</organism>
<gene>
    <name evidence="2" type="ORF">VSP0166_LOCUS7921</name>
</gene>
<sequence length="490" mass="54751">MSKEESASADVPKELTDAYENLNKVLNDVSDCVFGGTEVLSYGHPKIIMHLQKVEEAMNTLRKTRETLVKREAQDKSLADDITTTEELLKFDLRGTEVSMTPKANNWLARMLNAELTWFDDLTMLRGQHYPSYLMCDMADSFTKCAQTFFKHKKILRGIGILQAQAIALVVEYGWSQTDDCGDQPCKVMGNITAAWRRMARDIGILNTDDKLRGAIPSVHRQLGDSLAVIQQLDEYIDWDDNNRCKAIITAINKAIDTLPASAPPHKVSEPTEAGSTSDEDTRVIFAPGVVLHAADLLKAMKAAEEGHPNPTEFLKLPPGAPVPEIVLGKRTRERPPVEEPPAKKTAPKPAAPSKDEEKKKRELAKLRTRLGKKMATQCKRVKFTSLNNKPIAELSEPGTYETALAFTEGIGSVESDSSRMLRKTLDFDDIFELFPELPAEHECTYTGKGWFVVRPRGGCKVKGVPESMEFRFDKSKNLLIFKIKMVLNQ</sequence>
<feature type="region of interest" description="Disordered" evidence="1">
    <location>
        <begin position="260"/>
        <end position="281"/>
    </location>
</feature>
<evidence type="ECO:0000313" key="2">
    <source>
        <dbReference type="EMBL" id="CAE2217901.1"/>
    </source>
</evidence>
<feature type="compositionally biased region" description="Low complexity" evidence="1">
    <location>
        <begin position="344"/>
        <end position="353"/>
    </location>
</feature>
<evidence type="ECO:0000256" key="1">
    <source>
        <dbReference type="SAM" id="MobiDB-lite"/>
    </source>
</evidence>
<feature type="region of interest" description="Disordered" evidence="1">
    <location>
        <begin position="327"/>
        <end position="361"/>
    </location>
</feature>
<proteinExistence type="predicted"/>
<dbReference type="AlphaFoldDB" id="A0A7S4MEQ4"/>
<feature type="compositionally biased region" description="Basic and acidic residues" evidence="1">
    <location>
        <begin position="334"/>
        <end position="343"/>
    </location>
</feature>